<dbReference type="CDD" id="cd02440">
    <property type="entry name" value="AdoMet_MTases"/>
    <property type="match status" value="1"/>
</dbReference>
<accession>C4XNA7</accession>
<dbReference type="STRING" id="573370.DMR_39190"/>
<gene>
    <name evidence="2" type="ordered locus">DMR_39190</name>
</gene>
<dbReference type="SUPFAM" id="SSF53335">
    <property type="entry name" value="S-adenosyl-L-methionine-dependent methyltransferases"/>
    <property type="match status" value="1"/>
</dbReference>
<keyword evidence="3" id="KW-1185">Reference proteome</keyword>
<dbReference type="AlphaFoldDB" id="C4XNA7"/>
<proteinExistence type="predicted"/>
<organism evidence="2 3">
    <name type="scientific">Solidesulfovibrio magneticus (strain ATCC 700980 / DSM 13731 / RS-1)</name>
    <name type="common">Desulfovibrio magneticus</name>
    <dbReference type="NCBI Taxonomy" id="573370"/>
    <lineage>
        <taxon>Bacteria</taxon>
        <taxon>Pseudomonadati</taxon>
        <taxon>Thermodesulfobacteriota</taxon>
        <taxon>Desulfovibrionia</taxon>
        <taxon>Desulfovibrionales</taxon>
        <taxon>Desulfovibrionaceae</taxon>
        <taxon>Solidesulfovibrio</taxon>
    </lineage>
</organism>
<protein>
    <recommendedName>
        <fullName evidence="1">Methyltransferase domain-containing protein</fullName>
    </recommendedName>
</protein>
<dbReference type="Gene3D" id="3.40.50.150">
    <property type="entry name" value="Vaccinia Virus protein VP39"/>
    <property type="match status" value="1"/>
</dbReference>
<dbReference type="InterPro" id="IPR025714">
    <property type="entry name" value="Methyltranfer_dom"/>
</dbReference>
<dbReference type="eggNOG" id="COG2264">
    <property type="taxonomic scope" value="Bacteria"/>
</dbReference>
<evidence type="ECO:0000259" key="1">
    <source>
        <dbReference type="Pfam" id="PF13847"/>
    </source>
</evidence>
<evidence type="ECO:0000313" key="3">
    <source>
        <dbReference type="Proteomes" id="UP000009071"/>
    </source>
</evidence>
<dbReference type="EMBL" id="AP010904">
    <property type="protein sequence ID" value="BAH77410.1"/>
    <property type="molecule type" value="Genomic_DNA"/>
</dbReference>
<sequence length="256" mass="28370">MRFDNSRPWQTAIFQLPSSMPSQNRQPTVDDIRRLLAELDPASIWRPVHGPDGERIAAAGDGREIPELDEYIGNLDLAGKSVADLGCNLGYFAFLAKRRGAVRTLGLDIDPEVIRVACAIARLHDTPDVTFTACDFLRVVPETPCDLAMLIDFIGRQIIAKGRVKAVVAAARNWASREIFFTLRPVYALDDLPVTRETLEALYPGFVHDDAFYLAEFVAHELGTQWSLACLPNGSFAVSPTQRRFKAALLFTKIPG</sequence>
<name>C4XNA7_SOLM1</name>
<evidence type="ECO:0000313" key="2">
    <source>
        <dbReference type="EMBL" id="BAH77410.1"/>
    </source>
</evidence>
<dbReference type="HOGENOM" id="CLU_1188398_0_0_7"/>
<dbReference type="KEGG" id="dma:DMR_39190"/>
<feature type="domain" description="Methyltransferase" evidence="1">
    <location>
        <begin position="79"/>
        <end position="142"/>
    </location>
</feature>
<dbReference type="Proteomes" id="UP000009071">
    <property type="component" value="Chromosome"/>
</dbReference>
<reference evidence="2 3" key="1">
    <citation type="journal article" date="2009" name="Genome Res.">
        <title>Whole genome sequence of Desulfovibrio magneticus strain RS-1 revealed common gene clusters in magnetotactic bacteria.</title>
        <authorList>
            <person name="Nakazawa H."/>
            <person name="Arakaki A."/>
            <person name="Narita-Yamada S."/>
            <person name="Yashiro I."/>
            <person name="Jinno K."/>
            <person name="Aoki N."/>
            <person name="Tsuruyama A."/>
            <person name="Okamura Y."/>
            <person name="Tanikawa S."/>
            <person name="Fujita N."/>
            <person name="Takeyama H."/>
            <person name="Matsunaga T."/>
        </authorList>
    </citation>
    <scope>NUCLEOTIDE SEQUENCE [LARGE SCALE GENOMIC DNA]</scope>
    <source>
        <strain evidence="3">ATCC 700980 / DSM 13731 / RS-1</strain>
    </source>
</reference>
<dbReference type="Pfam" id="PF13847">
    <property type="entry name" value="Methyltransf_31"/>
    <property type="match status" value="1"/>
</dbReference>
<dbReference type="InterPro" id="IPR029063">
    <property type="entry name" value="SAM-dependent_MTases_sf"/>
</dbReference>